<organism evidence="2 3">
    <name type="scientific">Rhizobium esperanzae</name>
    <dbReference type="NCBI Taxonomy" id="1967781"/>
    <lineage>
        <taxon>Bacteria</taxon>
        <taxon>Pseudomonadati</taxon>
        <taxon>Pseudomonadota</taxon>
        <taxon>Alphaproteobacteria</taxon>
        <taxon>Hyphomicrobiales</taxon>
        <taxon>Rhizobiaceae</taxon>
        <taxon>Rhizobium/Agrobacterium group</taxon>
        <taxon>Rhizobium</taxon>
    </lineage>
</organism>
<sequence length="120" mass="13210">MIEMMVELTVVPGNSDAFEPALAVQAAAVRANEPGNRLYELFKSRTVADSYTLIEIYEDEAALAAHRTSSHMATNRPLTEPFLAAPPVMHIFEVVPHGPVTDRRLARRLTYPVTPPPTIA</sequence>
<dbReference type="GO" id="GO:0005829">
    <property type="term" value="C:cytosol"/>
    <property type="evidence" value="ECO:0007669"/>
    <property type="project" value="TreeGrafter"/>
</dbReference>
<protein>
    <submittedName>
        <fullName evidence="2">Quinol monooxygenase YgiN</fullName>
    </submittedName>
</protein>
<evidence type="ECO:0000313" key="2">
    <source>
        <dbReference type="EMBL" id="MBB4437784.1"/>
    </source>
</evidence>
<reference evidence="2 3" key="1">
    <citation type="submission" date="2020-08" db="EMBL/GenBank/DDBJ databases">
        <title>Genomic Encyclopedia of Type Strains, Phase IV (KMG-V): Genome sequencing to study the core and pangenomes of soil and plant-associated prokaryotes.</title>
        <authorList>
            <person name="Whitman W."/>
        </authorList>
    </citation>
    <scope>NUCLEOTIDE SEQUENCE [LARGE SCALE GENOMIC DNA]</scope>
    <source>
        <strain evidence="2 3">SEMIA 414</strain>
    </source>
</reference>
<gene>
    <name evidence="2" type="ORF">GGE15_001033</name>
</gene>
<evidence type="ECO:0000259" key="1">
    <source>
        <dbReference type="PROSITE" id="PS51725"/>
    </source>
</evidence>
<dbReference type="InterPro" id="IPR007138">
    <property type="entry name" value="ABM_dom"/>
</dbReference>
<dbReference type="Gene3D" id="3.30.70.100">
    <property type="match status" value="1"/>
</dbReference>
<name>A0A7W6XVN2_9HYPH</name>
<dbReference type="PROSITE" id="PS51725">
    <property type="entry name" value="ABM"/>
    <property type="match status" value="1"/>
</dbReference>
<dbReference type="Proteomes" id="UP000533724">
    <property type="component" value="Unassembled WGS sequence"/>
</dbReference>
<dbReference type="GO" id="GO:0004497">
    <property type="term" value="F:monooxygenase activity"/>
    <property type="evidence" value="ECO:0007669"/>
    <property type="project" value="UniProtKB-KW"/>
</dbReference>
<proteinExistence type="predicted"/>
<dbReference type="Pfam" id="PF03992">
    <property type="entry name" value="ABM"/>
    <property type="match status" value="1"/>
</dbReference>
<dbReference type="InterPro" id="IPR050744">
    <property type="entry name" value="AI-2_Isomerase_LsrG"/>
</dbReference>
<dbReference type="EMBL" id="JACIHI010000002">
    <property type="protein sequence ID" value="MBB4437784.1"/>
    <property type="molecule type" value="Genomic_DNA"/>
</dbReference>
<dbReference type="InterPro" id="IPR011008">
    <property type="entry name" value="Dimeric_a/b-barrel"/>
</dbReference>
<comment type="caution">
    <text evidence="2">The sequence shown here is derived from an EMBL/GenBank/DDBJ whole genome shotgun (WGS) entry which is preliminary data.</text>
</comment>
<feature type="domain" description="ABM" evidence="1">
    <location>
        <begin position="2"/>
        <end position="92"/>
    </location>
</feature>
<dbReference type="AlphaFoldDB" id="A0A7W6XVN2"/>
<accession>A0A7W6XVN2</accession>
<dbReference type="SUPFAM" id="SSF54909">
    <property type="entry name" value="Dimeric alpha+beta barrel"/>
    <property type="match status" value="1"/>
</dbReference>
<dbReference type="PANTHER" id="PTHR33336">
    <property type="entry name" value="QUINOL MONOOXYGENASE YGIN-RELATED"/>
    <property type="match status" value="1"/>
</dbReference>
<evidence type="ECO:0000313" key="3">
    <source>
        <dbReference type="Proteomes" id="UP000533724"/>
    </source>
</evidence>
<keyword evidence="2" id="KW-0560">Oxidoreductase</keyword>
<dbReference type="RefSeq" id="WP_184498216.1">
    <property type="nucleotide sequence ID" value="NZ_JACIHI010000002.1"/>
</dbReference>
<keyword evidence="2" id="KW-0503">Monooxygenase</keyword>
<dbReference type="PANTHER" id="PTHR33336:SF3">
    <property type="entry name" value="ABM DOMAIN-CONTAINING PROTEIN"/>
    <property type="match status" value="1"/>
</dbReference>